<evidence type="ECO:0000259" key="3">
    <source>
        <dbReference type="PROSITE" id="PS50213"/>
    </source>
</evidence>
<evidence type="ECO:0000313" key="4">
    <source>
        <dbReference type="EMBL" id="GEL19988.1"/>
    </source>
</evidence>
<organism evidence="4 5">
    <name type="scientific">Pseudonocardia asaccharolytica DSM 44247 = NBRC 16224</name>
    <dbReference type="NCBI Taxonomy" id="1123024"/>
    <lineage>
        <taxon>Bacteria</taxon>
        <taxon>Bacillati</taxon>
        <taxon>Actinomycetota</taxon>
        <taxon>Actinomycetes</taxon>
        <taxon>Pseudonocardiales</taxon>
        <taxon>Pseudonocardiaceae</taxon>
        <taxon>Pseudonocardia</taxon>
    </lineage>
</organism>
<evidence type="ECO:0000256" key="2">
    <source>
        <dbReference type="SAM" id="SignalP"/>
    </source>
</evidence>
<dbReference type="RefSeq" id="WP_084795871.1">
    <property type="nucleotide sequence ID" value="NZ_AUII01000003.1"/>
</dbReference>
<dbReference type="GO" id="GO:0005615">
    <property type="term" value="C:extracellular space"/>
    <property type="evidence" value="ECO:0007669"/>
    <property type="project" value="TreeGrafter"/>
</dbReference>
<dbReference type="Pfam" id="PF02469">
    <property type="entry name" value="Fasciclin"/>
    <property type="match status" value="1"/>
</dbReference>
<dbReference type="Gene3D" id="2.30.180.10">
    <property type="entry name" value="FAS1 domain"/>
    <property type="match status" value="1"/>
</dbReference>
<sequence length="230" mass="22609">MRRVRRWAATGVLAALVCGLAACSDAATGPAAATAAADPPPVTAQAEAPQPARSGDGVTTSADVFGPECDRLPQGEAPGSPAATSAQPVAGAIAANPLLTTLAGAVDAVPGLADALDTQEGVTVFAPADPAFDALRTQLGDQRFETLLDSPNELDALLSSHVVPRRHTAADLVAAGRVTQLAGGTVRIGGTAAAPTPTDGAGAIATVLCGNIPTANATVFVIDKVLVPAG</sequence>
<feature type="signal peptide" evidence="2">
    <location>
        <begin position="1"/>
        <end position="26"/>
    </location>
</feature>
<feature type="domain" description="FAS1" evidence="3">
    <location>
        <begin position="86"/>
        <end position="226"/>
    </location>
</feature>
<comment type="caution">
    <text evidence="4">The sequence shown here is derived from an EMBL/GenBank/DDBJ whole genome shotgun (WGS) entry which is preliminary data.</text>
</comment>
<dbReference type="EMBL" id="BJVI01000052">
    <property type="protein sequence ID" value="GEL19988.1"/>
    <property type="molecule type" value="Genomic_DNA"/>
</dbReference>
<proteinExistence type="predicted"/>
<dbReference type="PANTHER" id="PTHR10900:SF77">
    <property type="entry name" value="FI19380P1"/>
    <property type="match status" value="1"/>
</dbReference>
<dbReference type="SUPFAM" id="SSF82153">
    <property type="entry name" value="FAS1 domain"/>
    <property type="match status" value="1"/>
</dbReference>
<dbReference type="InterPro" id="IPR050904">
    <property type="entry name" value="Adhesion/Biosynth-related"/>
</dbReference>
<keyword evidence="2" id="KW-0732">Signal</keyword>
<dbReference type="AlphaFoldDB" id="A0A511DAK7"/>
<gene>
    <name evidence="4" type="ORF">PA7_38250</name>
</gene>
<evidence type="ECO:0000313" key="5">
    <source>
        <dbReference type="Proteomes" id="UP000321328"/>
    </source>
</evidence>
<dbReference type="Proteomes" id="UP000321328">
    <property type="component" value="Unassembled WGS sequence"/>
</dbReference>
<dbReference type="SMART" id="SM00554">
    <property type="entry name" value="FAS1"/>
    <property type="match status" value="1"/>
</dbReference>
<feature type="region of interest" description="Disordered" evidence="1">
    <location>
        <begin position="31"/>
        <end position="84"/>
    </location>
</feature>
<evidence type="ECO:0000256" key="1">
    <source>
        <dbReference type="SAM" id="MobiDB-lite"/>
    </source>
</evidence>
<dbReference type="OrthoDB" id="9800666at2"/>
<reference evidence="4 5" key="1">
    <citation type="submission" date="2019-07" db="EMBL/GenBank/DDBJ databases">
        <title>Whole genome shotgun sequence of Pseudonocardia asaccharolytica NBRC 16224.</title>
        <authorList>
            <person name="Hosoyama A."/>
            <person name="Uohara A."/>
            <person name="Ohji S."/>
            <person name="Ichikawa N."/>
        </authorList>
    </citation>
    <scope>NUCLEOTIDE SEQUENCE [LARGE SCALE GENOMIC DNA]</scope>
    <source>
        <strain evidence="4 5">NBRC 16224</strain>
    </source>
</reference>
<name>A0A511DAK7_9PSEU</name>
<dbReference type="PROSITE" id="PS50213">
    <property type="entry name" value="FAS1"/>
    <property type="match status" value="1"/>
</dbReference>
<dbReference type="PROSITE" id="PS51257">
    <property type="entry name" value="PROKAR_LIPOPROTEIN"/>
    <property type="match status" value="1"/>
</dbReference>
<dbReference type="STRING" id="1123024.GCA_000423625_00953"/>
<protein>
    <submittedName>
        <fullName evidence="4">Fasciclin</fullName>
    </submittedName>
</protein>
<dbReference type="PANTHER" id="PTHR10900">
    <property type="entry name" value="PERIOSTIN-RELATED"/>
    <property type="match status" value="1"/>
</dbReference>
<keyword evidence="5" id="KW-1185">Reference proteome</keyword>
<dbReference type="InterPro" id="IPR036378">
    <property type="entry name" value="FAS1_dom_sf"/>
</dbReference>
<accession>A0A511DAK7</accession>
<feature type="chain" id="PRO_5021726208" evidence="2">
    <location>
        <begin position="27"/>
        <end position="230"/>
    </location>
</feature>
<dbReference type="InterPro" id="IPR000782">
    <property type="entry name" value="FAS1_domain"/>
</dbReference>